<proteinExistence type="inferred from homology"/>
<evidence type="ECO:0000256" key="4">
    <source>
        <dbReference type="ARBA" id="ARBA00022729"/>
    </source>
</evidence>
<keyword evidence="4" id="KW-0732">Signal</keyword>
<dbReference type="GO" id="GO:0030975">
    <property type="term" value="F:thiamine binding"/>
    <property type="evidence" value="ECO:0007669"/>
    <property type="project" value="TreeGrafter"/>
</dbReference>
<evidence type="ECO:0000256" key="2">
    <source>
        <dbReference type="ARBA" id="ARBA00008520"/>
    </source>
</evidence>
<dbReference type="Proteomes" id="UP000468531">
    <property type="component" value="Unassembled WGS sequence"/>
</dbReference>
<dbReference type="SUPFAM" id="SSF53850">
    <property type="entry name" value="Periplasmic binding protein-like II"/>
    <property type="match status" value="1"/>
</dbReference>
<dbReference type="CDD" id="cd13589">
    <property type="entry name" value="PBP2_polyamine_RpCGA009"/>
    <property type="match status" value="1"/>
</dbReference>
<evidence type="ECO:0000313" key="6">
    <source>
        <dbReference type="EMBL" id="NEV01380.1"/>
    </source>
</evidence>
<dbReference type="PANTHER" id="PTHR30006:SF3">
    <property type="entry name" value="THIAMINE-BINDING PERIPLASMIC PROTEIN"/>
    <property type="match status" value="1"/>
</dbReference>
<dbReference type="GO" id="GO:0030976">
    <property type="term" value="F:thiamine pyrophosphate binding"/>
    <property type="evidence" value="ECO:0007669"/>
    <property type="project" value="TreeGrafter"/>
</dbReference>
<reference evidence="6 7" key="1">
    <citation type="journal article" date="2020" name="Arch. Microbiol.">
        <title>Bradyrhizobium uaiense sp. nov., a new highly efficient cowpea symbiont.</title>
        <authorList>
            <person name="Cabral Michel D."/>
            <person name="Azarias Guimaraes A."/>
            <person name="Martins da Costa E."/>
            <person name="Soares de Carvalho T."/>
            <person name="Balsanelli E."/>
            <person name="Willems A."/>
            <person name="Maltempi de Souza E."/>
            <person name="de Souza Moreira F.M."/>
        </authorList>
    </citation>
    <scope>NUCLEOTIDE SEQUENCE [LARGE SCALE GENOMIC DNA]</scope>
    <source>
        <strain evidence="6 7">UFLA 03-164</strain>
    </source>
</reference>
<gene>
    <name evidence="6" type="ORF">FNJ47_37775</name>
</gene>
<evidence type="ECO:0000256" key="5">
    <source>
        <dbReference type="ARBA" id="ARBA00022764"/>
    </source>
</evidence>
<comment type="subcellular location">
    <subcellularLocation>
        <location evidence="1">Periplasm</location>
    </subcellularLocation>
</comment>
<protein>
    <submittedName>
        <fullName evidence="6">ABC transporter substrate-binding protein</fullName>
    </submittedName>
</protein>
<keyword evidence="3" id="KW-0813">Transport</keyword>
<dbReference type="AlphaFoldDB" id="A0A6P1BT95"/>
<dbReference type="PANTHER" id="PTHR30006">
    <property type="entry name" value="THIAMINE-BINDING PERIPLASMIC PROTEIN-RELATED"/>
    <property type="match status" value="1"/>
</dbReference>
<organism evidence="6 7">
    <name type="scientific">Bradyrhizobium uaiense</name>
    <dbReference type="NCBI Taxonomy" id="2594946"/>
    <lineage>
        <taxon>Bacteria</taxon>
        <taxon>Pseudomonadati</taxon>
        <taxon>Pseudomonadota</taxon>
        <taxon>Alphaproteobacteria</taxon>
        <taxon>Hyphomicrobiales</taxon>
        <taxon>Nitrobacteraceae</taxon>
        <taxon>Bradyrhizobium</taxon>
    </lineage>
</organism>
<comment type="similarity">
    <text evidence="2">Belongs to the bacterial solute-binding protein 1 family.</text>
</comment>
<evidence type="ECO:0000256" key="3">
    <source>
        <dbReference type="ARBA" id="ARBA00022448"/>
    </source>
</evidence>
<name>A0A6P1BT95_9BRAD</name>
<dbReference type="Pfam" id="PF13416">
    <property type="entry name" value="SBP_bac_8"/>
    <property type="match status" value="1"/>
</dbReference>
<comment type="caution">
    <text evidence="6">The sequence shown here is derived from an EMBL/GenBank/DDBJ whole genome shotgun (WGS) entry which is preliminary data.</text>
</comment>
<dbReference type="GO" id="GO:0030288">
    <property type="term" value="C:outer membrane-bounded periplasmic space"/>
    <property type="evidence" value="ECO:0007669"/>
    <property type="project" value="TreeGrafter"/>
</dbReference>
<evidence type="ECO:0000256" key="1">
    <source>
        <dbReference type="ARBA" id="ARBA00004418"/>
    </source>
</evidence>
<sequence length="383" mass="42309">MTFELGSDANRSSAMRLVRIATSRNGRTLMNRRPFSTVSRRSFLACASRAIVAPMVMKTSGAFADSDIVTLTSTGGSYQENVTRTVLTPFTEETGIKVNIVPMPNMAKIKAQLLTGNVEWDVVNLPGTDAQFGSKQGYWEKLDPSMFDLSDLVVPPTRDVVTAQLYAQGIAWDPEKFGPRQHPANFAEFFDIKAFPGRRALRPDGPSTLETALLGDGVAPKDIYPLDVDRAFKVLGRIKPSIAAWPATTTQSISLLQTGEVDFSMTYSNRVKATMERGGGKPMAFSLDQTLIFTDQFVVIKGAPNKANGMKLLAYLVRPEVQARLEEAVGLIPVSMKAGAMLSEAARKWQPNLRDPKNLVISDPYWSDNYEKVQSRFKEWIQT</sequence>
<dbReference type="GO" id="GO:0015888">
    <property type="term" value="P:thiamine transport"/>
    <property type="evidence" value="ECO:0007669"/>
    <property type="project" value="TreeGrafter"/>
</dbReference>
<dbReference type="EMBL" id="VKHP01000237">
    <property type="protein sequence ID" value="NEV01380.1"/>
    <property type="molecule type" value="Genomic_DNA"/>
</dbReference>
<accession>A0A6P1BT95</accession>
<keyword evidence="5" id="KW-0574">Periplasm</keyword>
<evidence type="ECO:0000313" key="7">
    <source>
        <dbReference type="Proteomes" id="UP000468531"/>
    </source>
</evidence>
<dbReference type="Gene3D" id="3.40.190.10">
    <property type="entry name" value="Periplasmic binding protein-like II"/>
    <property type="match status" value="2"/>
</dbReference>
<keyword evidence="7" id="KW-1185">Reference proteome</keyword>
<dbReference type="InterPro" id="IPR006059">
    <property type="entry name" value="SBP"/>
</dbReference>